<dbReference type="GO" id="GO:0005886">
    <property type="term" value="C:plasma membrane"/>
    <property type="evidence" value="ECO:0007669"/>
    <property type="project" value="UniProtKB-SubCell"/>
</dbReference>
<dbReference type="PROSITE" id="PS50928">
    <property type="entry name" value="ABC_TM1"/>
    <property type="match status" value="1"/>
</dbReference>
<feature type="transmembrane region" description="Helical" evidence="8">
    <location>
        <begin position="262"/>
        <end position="285"/>
    </location>
</feature>
<feature type="domain" description="ABC transmembrane type-1" evidence="9">
    <location>
        <begin position="96"/>
        <end position="285"/>
    </location>
</feature>
<accession>A0A0G3CD12</accession>
<dbReference type="CDD" id="cd06261">
    <property type="entry name" value="TM_PBP2"/>
    <property type="match status" value="1"/>
</dbReference>
<feature type="transmembrane region" description="Helical" evidence="8">
    <location>
        <begin position="217"/>
        <end position="242"/>
    </location>
</feature>
<dbReference type="PANTHER" id="PTHR43386">
    <property type="entry name" value="OLIGOPEPTIDE TRANSPORT SYSTEM PERMEASE PROTEIN APPC"/>
    <property type="match status" value="1"/>
</dbReference>
<organism evidence="10 11">
    <name type="scientific">Methanosarcina barkeri CM1</name>
    <dbReference type="NCBI Taxonomy" id="796385"/>
    <lineage>
        <taxon>Archaea</taxon>
        <taxon>Methanobacteriati</taxon>
        <taxon>Methanobacteriota</taxon>
        <taxon>Stenosarchaea group</taxon>
        <taxon>Methanomicrobia</taxon>
        <taxon>Methanosarcinales</taxon>
        <taxon>Methanosarcinaceae</taxon>
        <taxon>Methanosarcina</taxon>
    </lineage>
</organism>
<comment type="subcellular location">
    <subcellularLocation>
        <location evidence="1 8">Cell membrane</location>
        <topology evidence="1 8">Multi-pass membrane protein</topology>
    </subcellularLocation>
</comment>
<evidence type="ECO:0000256" key="4">
    <source>
        <dbReference type="ARBA" id="ARBA00022692"/>
    </source>
</evidence>
<keyword evidence="3" id="KW-1003">Cell membrane</keyword>
<dbReference type="PANTHER" id="PTHR43386:SF1">
    <property type="entry name" value="D,D-DIPEPTIDE TRANSPORT SYSTEM PERMEASE PROTEIN DDPC-RELATED"/>
    <property type="match status" value="1"/>
</dbReference>
<sequence length="303" mass="33479">MTCMIENIKMAEKLSMNKKRLSLWLSLWEFKKNKLALFGILFIAILCFLALFAPYISPNDPFVQRLDKQFLGPCREYPLGTDEFGRCIFSRVIYGTRISLGIGILVVAATSIAGTSIGLLSGYKGGLIDEILMRGVDVMLAFPNIILALMIAGLLGPGFISVVLSLSLTQWPVYARLVRGQVLSLKKRDFVEAARALRPSNFYIMRKHILPNCMEPVIVLGTLEIANVIIFASALSFLGLGIQPPTPEWGSMLKSGIPYLRTSPHLCFIPGLMIMLTVFAFNFAADGLRASLGQSVKQEVLDR</sequence>
<dbReference type="NCBIfam" id="TIGR02790">
    <property type="entry name" value="nickel_nikC"/>
    <property type="match status" value="1"/>
</dbReference>
<dbReference type="InterPro" id="IPR053385">
    <property type="entry name" value="ABC_transport_permease"/>
</dbReference>
<dbReference type="InterPro" id="IPR025966">
    <property type="entry name" value="OppC_N"/>
</dbReference>
<dbReference type="InterPro" id="IPR000515">
    <property type="entry name" value="MetI-like"/>
</dbReference>
<name>A0A0G3CD12_METBA</name>
<evidence type="ECO:0000313" key="10">
    <source>
        <dbReference type="EMBL" id="AKJ38635.1"/>
    </source>
</evidence>
<dbReference type="InterPro" id="IPR035906">
    <property type="entry name" value="MetI-like_sf"/>
</dbReference>
<dbReference type="InterPro" id="IPR014157">
    <property type="entry name" value="Nickel_NikC"/>
</dbReference>
<evidence type="ECO:0000256" key="2">
    <source>
        <dbReference type="ARBA" id="ARBA00022448"/>
    </source>
</evidence>
<dbReference type="InterPro" id="IPR050366">
    <property type="entry name" value="BP-dependent_transpt_permease"/>
</dbReference>
<dbReference type="Proteomes" id="UP000035331">
    <property type="component" value="Chromosome"/>
</dbReference>
<dbReference type="Pfam" id="PF00528">
    <property type="entry name" value="BPD_transp_1"/>
    <property type="match status" value="1"/>
</dbReference>
<feature type="transmembrane region" description="Helical" evidence="8">
    <location>
        <begin position="98"/>
        <end position="120"/>
    </location>
</feature>
<dbReference type="GeneID" id="24885292"/>
<dbReference type="SUPFAM" id="SSF161098">
    <property type="entry name" value="MetI-like"/>
    <property type="match status" value="1"/>
</dbReference>
<evidence type="ECO:0000256" key="6">
    <source>
        <dbReference type="ARBA" id="ARBA00023136"/>
    </source>
</evidence>
<evidence type="ECO:0000256" key="7">
    <source>
        <dbReference type="ARBA" id="ARBA00024202"/>
    </source>
</evidence>
<keyword evidence="6 8" id="KW-0472">Membrane</keyword>
<dbReference type="NCBIfam" id="NF045474">
    <property type="entry name" value="Opp2C"/>
    <property type="match status" value="1"/>
</dbReference>
<dbReference type="Pfam" id="PF12911">
    <property type="entry name" value="OppC_N"/>
    <property type="match status" value="1"/>
</dbReference>
<proteinExistence type="inferred from homology"/>
<feature type="transmembrane region" description="Helical" evidence="8">
    <location>
        <begin position="132"/>
        <end position="152"/>
    </location>
</feature>
<dbReference type="RefSeq" id="WP_048176561.1">
    <property type="nucleotide sequence ID" value="NZ_CP008746.1"/>
</dbReference>
<keyword evidence="5 8" id="KW-1133">Transmembrane helix</keyword>
<keyword evidence="4 8" id="KW-0812">Transmembrane</keyword>
<evidence type="ECO:0000313" key="11">
    <source>
        <dbReference type="Proteomes" id="UP000035331"/>
    </source>
</evidence>
<protein>
    <submittedName>
        <fullName evidence="10">Dipeptide/oligopeptide/nickel ABC transporter permease protein</fullName>
    </submittedName>
</protein>
<evidence type="ECO:0000259" key="9">
    <source>
        <dbReference type="PROSITE" id="PS50928"/>
    </source>
</evidence>
<evidence type="ECO:0000256" key="1">
    <source>
        <dbReference type="ARBA" id="ARBA00004651"/>
    </source>
</evidence>
<gene>
    <name evidence="10" type="ORF">MCM1_1595</name>
</gene>
<evidence type="ECO:0000256" key="5">
    <source>
        <dbReference type="ARBA" id="ARBA00022989"/>
    </source>
</evidence>
<keyword evidence="2 8" id="KW-0813">Transport</keyword>
<evidence type="ECO:0000256" key="8">
    <source>
        <dbReference type="RuleBase" id="RU363032"/>
    </source>
</evidence>
<dbReference type="GO" id="GO:0015099">
    <property type="term" value="F:nickel cation transmembrane transporter activity"/>
    <property type="evidence" value="ECO:0007669"/>
    <property type="project" value="InterPro"/>
</dbReference>
<feature type="transmembrane region" description="Helical" evidence="8">
    <location>
        <begin position="35"/>
        <end position="56"/>
    </location>
</feature>
<dbReference type="EMBL" id="CP008746">
    <property type="protein sequence ID" value="AKJ38635.1"/>
    <property type="molecule type" value="Genomic_DNA"/>
</dbReference>
<comment type="similarity">
    <text evidence="7">Belongs to the binding-protein-dependent transport system permease family. OppBC subfamily.</text>
</comment>
<reference evidence="11" key="1">
    <citation type="submission" date="2014-06" db="EMBL/GenBank/DDBJ databases">
        <title>The complete genome sequence of Methanosarcina barkeri CM1.</title>
        <authorList>
            <consortium name="Pastoral Greenhouse Gas Research Consortium"/>
            <person name="Lambie S.C."/>
            <person name="Leahy S.C."/>
            <person name="Kelly W.J."/>
            <person name="Li D."/>
            <person name="Reilly K."/>
            <person name="Attwood G.T."/>
            <person name="Altermann E."/>
        </authorList>
    </citation>
    <scope>NUCLEOTIDE SEQUENCE [LARGE SCALE GENOMIC DNA]</scope>
    <source>
        <strain evidence="11">CM1</strain>
    </source>
</reference>
<dbReference type="PATRIC" id="fig|796385.3.peg.1998"/>
<dbReference type="Gene3D" id="1.10.3720.10">
    <property type="entry name" value="MetI-like"/>
    <property type="match status" value="1"/>
</dbReference>
<evidence type="ECO:0000256" key="3">
    <source>
        <dbReference type="ARBA" id="ARBA00022475"/>
    </source>
</evidence>
<reference evidence="10 11" key="2">
    <citation type="journal article" date="2015" name="Stand. Genomic Sci.">
        <title>The complete genome sequence of the rumen methanogen Methanosarcina barkeri CM1.</title>
        <authorList>
            <person name="Lambie S.C."/>
            <person name="Kelly W.J."/>
            <person name="Leahy S.C."/>
            <person name="Li D."/>
            <person name="Reilly K."/>
            <person name="McAllister T.A."/>
            <person name="Valle E.R."/>
            <person name="Attwood G.T."/>
            <person name="Altermann E."/>
        </authorList>
    </citation>
    <scope>NUCLEOTIDE SEQUENCE [LARGE SCALE GENOMIC DNA]</scope>
    <source>
        <strain evidence="10 11">CM1</strain>
    </source>
</reference>
<dbReference type="AlphaFoldDB" id="A0A0G3CD12"/>